<evidence type="ECO:0000256" key="1">
    <source>
        <dbReference type="SAM" id="SignalP"/>
    </source>
</evidence>
<dbReference type="HOGENOM" id="CLU_138520_0_0_10"/>
<feature type="signal peptide" evidence="1">
    <location>
        <begin position="1"/>
        <end position="23"/>
    </location>
</feature>
<organism evidence="2 3">
    <name type="scientific">Prevotella nigrescens CC14M</name>
    <dbReference type="NCBI Taxonomy" id="1073366"/>
    <lineage>
        <taxon>Bacteria</taxon>
        <taxon>Pseudomonadati</taxon>
        <taxon>Bacteroidota</taxon>
        <taxon>Bacteroidia</taxon>
        <taxon>Bacteroidales</taxon>
        <taxon>Prevotellaceae</taxon>
        <taxon>Prevotella</taxon>
    </lineage>
</organism>
<sequence>MKTRLLMILLVAFAFCLVITVSAATIRATDTFVADASAHVQDNSADTAIFKAHIENAAYQVWLDIDLYKPSILIPNQEVFGKVPGYLGAKRDTRKWIIVDYSISGNTAKLTIINDYGSEDLEASLTYNGDGSYTFKQLKGSTINIVVNNKWVKLPKTLIFK</sequence>
<dbReference type="EMBL" id="AZJH01000005">
    <property type="protein sequence ID" value="ETD29698.1"/>
    <property type="molecule type" value="Genomic_DNA"/>
</dbReference>
<dbReference type="RefSeq" id="WP_004367107.1">
    <property type="nucleotide sequence ID" value="NZ_KI669430.1"/>
</dbReference>
<dbReference type="Proteomes" id="UP000018727">
    <property type="component" value="Unassembled WGS sequence"/>
</dbReference>
<feature type="chain" id="PRO_5004767873" evidence="1">
    <location>
        <begin position="24"/>
        <end position="161"/>
    </location>
</feature>
<name>V8CQN8_9BACT</name>
<comment type="caution">
    <text evidence="2">The sequence shown here is derived from an EMBL/GenBank/DDBJ whole genome shotgun (WGS) entry which is preliminary data.</text>
</comment>
<protein>
    <submittedName>
        <fullName evidence="2">Uncharacterized protein</fullName>
    </submittedName>
</protein>
<proteinExistence type="predicted"/>
<keyword evidence="1" id="KW-0732">Signal</keyword>
<reference evidence="2 3" key="1">
    <citation type="submission" date="2013-10" db="EMBL/GenBank/DDBJ databases">
        <title>The Genome Sequence of Prevotella nigrescens CC14M.</title>
        <authorList>
            <consortium name="The Broad Institute Genomics Platform"/>
            <person name="Earl A."/>
            <person name="Allen-Vercoe E."/>
            <person name="Daigneault M."/>
            <person name="Young S.K."/>
            <person name="Zeng Q."/>
            <person name="Gargeya S."/>
            <person name="Fitzgerald M."/>
            <person name="Abouelleil A."/>
            <person name="Alvarado L."/>
            <person name="Chapman S.B."/>
            <person name="Gainer-Dewar J."/>
            <person name="Goldberg J."/>
            <person name="Griggs A."/>
            <person name="Gujja S."/>
            <person name="Hansen M."/>
            <person name="Howarth C."/>
            <person name="Imamovic A."/>
            <person name="Ireland A."/>
            <person name="Larimer J."/>
            <person name="McCowan C."/>
            <person name="Murphy C."/>
            <person name="Pearson M."/>
            <person name="Poon T.W."/>
            <person name="Priest M."/>
            <person name="Roberts A."/>
            <person name="Saif S."/>
            <person name="Shea T."/>
            <person name="Sykes S."/>
            <person name="Wortman J."/>
            <person name="Nusbaum C."/>
            <person name="Birren B."/>
        </authorList>
    </citation>
    <scope>NUCLEOTIDE SEQUENCE [LARGE SCALE GENOMIC DNA]</scope>
    <source>
        <strain evidence="2 3">CC14M</strain>
    </source>
</reference>
<evidence type="ECO:0000313" key="2">
    <source>
        <dbReference type="EMBL" id="ETD29698.1"/>
    </source>
</evidence>
<evidence type="ECO:0000313" key="3">
    <source>
        <dbReference type="Proteomes" id="UP000018727"/>
    </source>
</evidence>
<dbReference type="OrthoDB" id="1086519at2"/>
<dbReference type="AlphaFoldDB" id="V8CQN8"/>
<gene>
    <name evidence="2" type="ORF">HMPREF1173_00385</name>
</gene>
<dbReference type="GeneID" id="67365922"/>
<keyword evidence="3" id="KW-1185">Reference proteome</keyword>
<dbReference type="PATRIC" id="fig|1073366.3.peg.384"/>
<accession>V8CQN8</accession>